<reference evidence="2 3" key="1">
    <citation type="journal article" name="Sci. Rep.">
        <title>Genome-scale phylogenetic analyses confirm Olpidium as the closest living zoosporic fungus to the non-flagellated, terrestrial fungi.</title>
        <authorList>
            <person name="Chang Y."/>
            <person name="Rochon D."/>
            <person name="Sekimoto S."/>
            <person name="Wang Y."/>
            <person name="Chovatia M."/>
            <person name="Sandor L."/>
            <person name="Salamov A."/>
            <person name="Grigoriev I.V."/>
            <person name="Stajich J.E."/>
            <person name="Spatafora J.W."/>
        </authorList>
    </citation>
    <scope>NUCLEOTIDE SEQUENCE [LARGE SCALE GENOMIC DNA]</scope>
    <source>
        <strain evidence="2">S191</strain>
    </source>
</reference>
<protein>
    <submittedName>
        <fullName evidence="2">Uncharacterized protein</fullName>
    </submittedName>
</protein>
<sequence length="163" mass="17182">CAPTLTRGKPSPAEYTVAATALIKNLLGQVAPLSLFAEQEDALCASCASSRNDKKKTRDRSDGVRGVPNGLANHNAKSTRPAASVWLIPAGAGRLTSRELARLQRSNRRPNGHPQRGLIDTQKELIEIQATYVSGVPQAGSHGDSGALVCQRASRAEHALAPA</sequence>
<accession>A0A8H8DKI0</accession>
<dbReference type="EMBL" id="JAEFCI010002914">
    <property type="protein sequence ID" value="KAG5461919.1"/>
    <property type="molecule type" value="Genomic_DNA"/>
</dbReference>
<organism evidence="2 3">
    <name type="scientific">Olpidium bornovanus</name>
    <dbReference type="NCBI Taxonomy" id="278681"/>
    <lineage>
        <taxon>Eukaryota</taxon>
        <taxon>Fungi</taxon>
        <taxon>Fungi incertae sedis</taxon>
        <taxon>Olpidiomycota</taxon>
        <taxon>Olpidiomycotina</taxon>
        <taxon>Olpidiomycetes</taxon>
        <taxon>Olpidiales</taxon>
        <taxon>Olpidiaceae</taxon>
        <taxon>Olpidium</taxon>
    </lineage>
</organism>
<comment type="caution">
    <text evidence="2">The sequence shown here is derived from an EMBL/GenBank/DDBJ whole genome shotgun (WGS) entry which is preliminary data.</text>
</comment>
<name>A0A8H8DKI0_9FUNG</name>
<feature type="non-terminal residue" evidence="2">
    <location>
        <position position="1"/>
    </location>
</feature>
<keyword evidence="3" id="KW-1185">Reference proteome</keyword>
<feature type="region of interest" description="Disordered" evidence="1">
    <location>
        <begin position="49"/>
        <end position="78"/>
    </location>
</feature>
<proteinExistence type="predicted"/>
<evidence type="ECO:0000313" key="3">
    <source>
        <dbReference type="Proteomes" id="UP000673691"/>
    </source>
</evidence>
<evidence type="ECO:0000256" key="1">
    <source>
        <dbReference type="SAM" id="MobiDB-lite"/>
    </source>
</evidence>
<dbReference type="Proteomes" id="UP000673691">
    <property type="component" value="Unassembled WGS sequence"/>
</dbReference>
<gene>
    <name evidence="2" type="ORF">BJ554DRAFT_5818</name>
</gene>
<dbReference type="AlphaFoldDB" id="A0A8H8DKI0"/>
<evidence type="ECO:0000313" key="2">
    <source>
        <dbReference type="EMBL" id="KAG5461919.1"/>
    </source>
</evidence>